<evidence type="ECO:0000313" key="3">
    <source>
        <dbReference type="EMBL" id="MDR7355590.1"/>
    </source>
</evidence>
<evidence type="ECO:0000256" key="1">
    <source>
        <dbReference type="SAM" id="Phobius"/>
    </source>
</evidence>
<accession>A0ABU2BAG7</accession>
<organism evidence="3 4">
    <name type="scientific">Corynebacterium felinum</name>
    <dbReference type="NCBI Taxonomy" id="131318"/>
    <lineage>
        <taxon>Bacteria</taxon>
        <taxon>Bacillati</taxon>
        <taxon>Actinomycetota</taxon>
        <taxon>Actinomycetes</taxon>
        <taxon>Mycobacteriales</taxon>
        <taxon>Corynebacteriaceae</taxon>
        <taxon>Corynebacterium</taxon>
    </lineage>
</organism>
<keyword evidence="2" id="KW-0732">Signal</keyword>
<keyword evidence="1" id="KW-0812">Transmembrane</keyword>
<keyword evidence="4" id="KW-1185">Reference proteome</keyword>
<proteinExistence type="predicted"/>
<evidence type="ECO:0000256" key="2">
    <source>
        <dbReference type="SAM" id="SignalP"/>
    </source>
</evidence>
<feature type="signal peptide" evidence="2">
    <location>
        <begin position="1"/>
        <end position="24"/>
    </location>
</feature>
<reference evidence="3 4" key="1">
    <citation type="submission" date="2023-07" db="EMBL/GenBank/DDBJ databases">
        <title>Sequencing the genomes of 1000 actinobacteria strains.</title>
        <authorList>
            <person name="Klenk H.-P."/>
        </authorList>
    </citation>
    <scope>NUCLEOTIDE SEQUENCE [LARGE SCALE GENOMIC DNA]</scope>
    <source>
        <strain evidence="3 4">DSM 44508</strain>
    </source>
</reference>
<dbReference type="RefSeq" id="WP_277103379.1">
    <property type="nucleotide sequence ID" value="NZ_BAAAJS010000072.1"/>
</dbReference>
<gene>
    <name evidence="3" type="ORF">J2S37_002128</name>
</gene>
<protein>
    <recommendedName>
        <fullName evidence="5">DUF11 domain-containing protein</fullName>
    </recommendedName>
</protein>
<evidence type="ECO:0000313" key="4">
    <source>
        <dbReference type="Proteomes" id="UP001183619"/>
    </source>
</evidence>
<sequence length="206" mass="21955">MLKRFSSALIAGLLTVVIVTPAQAQNNRLVAADCQAVDVPVSISVTRNGQTLDPQAPVQENDELTYTFKIKNNGEPDSTNETGPIFIDRFRVDGVDDQASFDKITWPNPAKEFVINIGETATAIFPGYKVTAMEVSKGKVTRTFEIPVSTTNGNSNTCSVLLETSHTLPRPAQSSNGPLIGGIVAAIAAVLAVVGGVVAWFARLIR</sequence>
<keyword evidence="1" id="KW-1133">Transmembrane helix</keyword>
<name>A0ABU2BAG7_9CORY</name>
<comment type="caution">
    <text evidence="3">The sequence shown here is derived from an EMBL/GenBank/DDBJ whole genome shotgun (WGS) entry which is preliminary data.</text>
</comment>
<evidence type="ECO:0008006" key="5">
    <source>
        <dbReference type="Google" id="ProtNLM"/>
    </source>
</evidence>
<keyword evidence="1" id="KW-0472">Membrane</keyword>
<feature type="transmembrane region" description="Helical" evidence="1">
    <location>
        <begin position="179"/>
        <end position="202"/>
    </location>
</feature>
<dbReference type="EMBL" id="JAVDYF010000001">
    <property type="protein sequence ID" value="MDR7355590.1"/>
    <property type="molecule type" value="Genomic_DNA"/>
</dbReference>
<feature type="chain" id="PRO_5047218866" description="DUF11 domain-containing protein" evidence="2">
    <location>
        <begin position="25"/>
        <end position="206"/>
    </location>
</feature>
<dbReference type="Proteomes" id="UP001183619">
    <property type="component" value="Unassembled WGS sequence"/>
</dbReference>